<evidence type="ECO:0000313" key="2">
    <source>
        <dbReference type="EMBL" id="JAD53363.1"/>
    </source>
</evidence>
<organism evidence="2">
    <name type="scientific">Arundo donax</name>
    <name type="common">Giant reed</name>
    <name type="synonym">Donax arundinaceus</name>
    <dbReference type="NCBI Taxonomy" id="35708"/>
    <lineage>
        <taxon>Eukaryota</taxon>
        <taxon>Viridiplantae</taxon>
        <taxon>Streptophyta</taxon>
        <taxon>Embryophyta</taxon>
        <taxon>Tracheophyta</taxon>
        <taxon>Spermatophyta</taxon>
        <taxon>Magnoliopsida</taxon>
        <taxon>Liliopsida</taxon>
        <taxon>Poales</taxon>
        <taxon>Poaceae</taxon>
        <taxon>PACMAD clade</taxon>
        <taxon>Arundinoideae</taxon>
        <taxon>Arundineae</taxon>
        <taxon>Arundo</taxon>
    </lineage>
</organism>
<protein>
    <submittedName>
        <fullName evidence="2">Uncharacterized protein</fullName>
    </submittedName>
</protein>
<proteinExistence type="predicted"/>
<feature type="compositionally biased region" description="Basic and acidic residues" evidence="1">
    <location>
        <begin position="22"/>
        <end position="34"/>
    </location>
</feature>
<reference evidence="2" key="1">
    <citation type="submission" date="2014-09" db="EMBL/GenBank/DDBJ databases">
        <authorList>
            <person name="Magalhaes I.L.F."/>
            <person name="Oliveira U."/>
            <person name="Santos F.R."/>
            <person name="Vidigal T.H.D.A."/>
            <person name="Brescovit A.D."/>
            <person name="Santos A.J."/>
        </authorList>
    </citation>
    <scope>NUCLEOTIDE SEQUENCE</scope>
    <source>
        <tissue evidence="2">Shoot tissue taken approximately 20 cm above the soil surface</tissue>
    </source>
</reference>
<dbReference type="AlphaFoldDB" id="A0A0A9AU01"/>
<feature type="region of interest" description="Disordered" evidence="1">
    <location>
        <begin position="22"/>
        <end position="48"/>
    </location>
</feature>
<name>A0A0A9AU01_ARUDO</name>
<dbReference type="EMBL" id="GBRH01244532">
    <property type="protein sequence ID" value="JAD53363.1"/>
    <property type="molecule type" value="Transcribed_RNA"/>
</dbReference>
<evidence type="ECO:0000256" key="1">
    <source>
        <dbReference type="SAM" id="MobiDB-lite"/>
    </source>
</evidence>
<accession>A0A0A9AU01</accession>
<sequence>MQIFLKTLTTSSRSRLSHWTHRQYEGTDSREGRHPPVPATPRLRLHAA</sequence>
<reference evidence="2" key="2">
    <citation type="journal article" date="2015" name="Data Brief">
        <title>Shoot transcriptome of the giant reed, Arundo donax.</title>
        <authorList>
            <person name="Barrero R.A."/>
            <person name="Guerrero F.D."/>
            <person name="Moolhuijzen P."/>
            <person name="Goolsby J.A."/>
            <person name="Tidwell J."/>
            <person name="Bellgard S.E."/>
            <person name="Bellgard M.I."/>
        </authorList>
    </citation>
    <scope>NUCLEOTIDE SEQUENCE</scope>
    <source>
        <tissue evidence="2">Shoot tissue taken approximately 20 cm above the soil surface</tissue>
    </source>
</reference>